<feature type="region of interest" description="Disordered" evidence="1">
    <location>
        <begin position="274"/>
        <end position="301"/>
    </location>
</feature>
<dbReference type="OrthoDB" id="10443534at2759"/>
<sequence>MSKINKNYVFPVYGLNNECISFILYPFLSNVSNVYDEFINSDFVDTNEDWYNTLCHSIIKNVHEDEGKYKYICKKLMRNLEHYSINSIYYEIPSERCNILFHWLYTLLDNHKITYPIIDKCFEMYDDYRLKKLNPTKRCLYYKNYKFVEPTKITLLDIFNDNMPIIITTLKNPDFSISVRGRNFVCECVKIYNHMNKTYCPNGKEKEGDYKSTCLKLNLFNKSYKQFLDNLESLYPKIPSLDDKGTELSEKCTPYEKNTLLRSDKVETHDTLLGKELPAPDDDSEGPLSGELRNPLGNGDNSMKKSITTTIGTVAGASSLLALLYKVNTKIHLNIRTIIYKCVYTKYT</sequence>
<protein>
    <recommendedName>
        <fullName evidence="4">Variable surface protein</fullName>
    </recommendedName>
</protein>
<organism evidence="2 3">
    <name type="scientific">Plasmodium vivax Mauritania I</name>
    <dbReference type="NCBI Taxonomy" id="1035515"/>
    <lineage>
        <taxon>Eukaryota</taxon>
        <taxon>Sar</taxon>
        <taxon>Alveolata</taxon>
        <taxon>Apicomplexa</taxon>
        <taxon>Aconoidasida</taxon>
        <taxon>Haemosporida</taxon>
        <taxon>Plasmodiidae</taxon>
        <taxon>Plasmodium</taxon>
        <taxon>Plasmodium (Plasmodium)</taxon>
    </lineage>
</organism>
<evidence type="ECO:0008006" key="4">
    <source>
        <dbReference type="Google" id="ProtNLM"/>
    </source>
</evidence>
<dbReference type="AlphaFoldDB" id="A0A0J9TJ83"/>
<accession>A0A0J9TJ83</accession>
<proteinExistence type="predicted"/>
<evidence type="ECO:0000313" key="3">
    <source>
        <dbReference type="Proteomes" id="UP000053776"/>
    </source>
</evidence>
<reference evidence="2 3" key="1">
    <citation type="submission" date="2011-08" db="EMBL/GenBank/DDBJ databases">
        <title>The Genome Sequence of Plasmodium vivax Mauritania I.</title>
        <authorList>
            <consortium name="The Broad Institute Genome Sequencing Platform"/>
            <consortium name="The Broad Institute Genome Sequencing Center for Infectious Disease"/>
            <person name="Neafsey D."/>
            <person name="Carlton J."/>
            <person name="Barnwell J."/>
            <person name="Collins W."/>
            <person name="Escalante A."/>
            <person name="Mullikin J."/>
            <person name="Saul A."/>
            <person name="Guigo R."/>
            <person name="Camara F."/>
            <person name="Young S.K."/>
            <person name="Zeng Q."/>
            <person name="Gargeya S."/>
            <person name="Fitzgerald M."/>
            <person name="Haas B."/>
            <person name="Abouelleil A."/>
            <person name="Alvarado L."/>
            <person name="Arachchi H.M."/>
            <person name="Berlin A."/>
            <person name="Brown A."/>
            <person name="Chapman S.B."/>
            <person name="Chen Z."/>
            <person name="Dunbar C."/>
            <person name="Freedman E."/>
            <person name="Gearin G."/>
            <person name="Gellesch M."/>
            <person name="Goldberg J."/>
            <person name="Griggs A."/>
            <person name="Gujja S."/>
            <person name="Heiman D."/>
            <person name="Howarth C."/>
            <person name="Larson L."/>
            <person name="Lui A."/>
            <person name="MacDonald P.J.P."/>
            <person name="Montmayeur A."/>
            <person name="Murphy C."/>
            <person name="Neiman D."/>
            <person name="Pearson M."/>
            <person name="Priest M."/>
            <person name="Roberts A."/>
            <person name="Saif S."/>
            <person name="Shea T."/>
            <person name="Shenoy N."/>
            <person name="Sisk P."/>
            <person name="Stolte C."/>
            <person name="Sykes S."/>
            <person name="Wortman J."/>
            <person name="Nusbaum C."/>
            <person name="Birren B."/>
        </authorList>
    </citation>
    <scope>NUCLEOTIDE SEQUENCE [LARGE SCALE GENOMIC DNA]</scope>
    <source>
        <strain evidence="2 3">Mauritania I</strain>
    </source>
</reference>
<dbReference type="Proteomes" id="UP000053776">
    <property type="component" value="Unassembled WGS sequence"/>
</dbReference>
<dbReference type="EMBL" id="KQ234975">
    <property type="protein sequence ID" value="KMZ95745.1"/>
    <property type="molecule type" value="Genomic_DNA"/>
</dbReference>
<evidence type="ECO:0000256" key="1">
    <source>
        <dbReference type="SAM" id="MobiDB-lite"/>
    </source>
</evidence>
<evidence type="ECO:0000313" key="2">
    <source>
        <dbReference type="EMBL" id="KMZ95745.1"/>
    </source>
</evidence>
<gene>
    <name evidence="2" type="ORF">PVMG_05344</name>
</gene>
<name>A0A0J9TJ83_PLAVI</name>